<dbReference type="GO" id="GO:0016829">
    <property type="term" value="F:lyase activity"/>
    <property type="evidence" value="ECO:0007669"/>
    <property type="project" value="UniProtKB-KW"/>
</dbReference>
<comment type="caution">
    <text evidence="8">The sequence shown here is derived from an EMBL/GenBank/DDBJ whole genome shotgun (WGS) entry which is preliminary data.</text>
</comment>
<proteinExistence type="predicted"/>
<evidence type="ECO:0000259" key="7">
    <source>
        <dbReference type="Pfam" id="PF16889"/>
    </source>
</evidence>
<feature type="domain" description="Heparin-sulfate lyase N-terminal" evidence="7">
    <location>
        <begin position="33"/>
        <end position="375"/>
    </location>
</feature>
<organism evidence="8 9">
    <name type="scientific">Mucilaginibacter yixingensis</name>
    <dbReference type="NCBI Taxonomy" id="1295612"/>
    <lineage>
        <taxon>Bacteria</taxon>
        <taxon>Pseudomonadati</taxon>
        <taxon>Bacteroidota</taxon>
        <taxon>Sphingobacteriia</taxon>
        <taxon>Sphingobacteriales</taxon>
        <taxon>Sphingobacteriaceae</taxon>
        <taxon>Mucilaginibacter</taxon>
    </lineage>
</organism>
<feature type="chain" id="PRO_5015536631" evidence="5">
    <location>
        <begin position="24"/>
        <end position="663"/>
    </location>
</feature>
<feature type="domain" description="Heparinase II/III-like C-terminal" evidence="6">
    <location>
        <begin position="387"/>
        <end position="599"/>
    </location>
</feature>
<dbReference type="PANTHER" id="PTHR39210">
    <property type="entry name" value="HEPARIN-SULFATE LYASE"/>
    <property type="match status" value="1"/>
</dbReference>
<evidence type="ECO:0000256" key="5">
    <source>
        <dbReference type="SAM" id="SignalP"/>
    </source>
</evidence>
<dbReference type="GO" id="GO:0042597">
    <property type="term" value="C:periplasmic space"/>
    <property type="evidence" value="ECO:0007669"/>
    <property type="project" value="UniProtKB-SubCell"/>
</dbReference>
<dbReference type="PANTHER" id="PTHR39210:SF1">
    <property type="entry name" value="HEPARIN-SULFATE LYASE"/>
    <property type="match status" value="1"/>
</dbReference>
<dbReference type="AlphaFoldDB" id="A0A2T5J610"/>
<dbReference type="SUPFAM" id="SSF48230">
    <property type="entry name" value="Chondroitin AC/alginate lyase"/>
    <property type="match status" value="1"/>
</dbReference>
<keyword evidence="4 8" id="KW-0456">Lyase</keyword>
<protein>
    <submittedName>
        <fullName evidence="8">Heparan-sulfate lyase</fullName>
    </submittedName>
</protein>
<dbReference type="Proteomes" id="UP000244168">
    <property type="component" value="Unassembled WGS sequence"/>
</dbReference>
<evidence type="ECO:0000256" key="1">
    <source>
        <dbReference type="ARBA" id="ARBA00004418"/>
    </source>
</evidence>
<evidence type="ECO:0000256" key="4">
    <source>
        <dbReference type="ARBA" id="ARBA00023239"/>
    </source>
</evidence>
<evidence type="ECO:0000256" key="3">
    <source>
        <dbReference type="ARBA" id="ARBA00022764"/>
    </source>
</evidence>
<name>A0A2T5J610_9SPHI</name>
<feature type="signal peptide" evidence="5">
    <location>
        <begin position="1"/>
        <end position="23"/>
    </location>
</feature>
<evidence type="ECO:0000259" key="6">
    <source>
        <dbReference type="Pfam" id="PF07940"/>
    </source>
</evidence>
<evidence type="ECO:0000256" key="2">
    <source>
        <dbReference type="ARBA" id="ARBA00022729"/>
    </source>
</evidence>
<dbReference type="Gene3D" id="2.70.98.70">
    <property type="match status" value="1"/>
</dbReference>
<dbReference type="InterPro" id="IPR054646">
    <property type="entry name" value="HepC"/>
</dbReference>
<comment type="subcellular location">
    <subcellularLocation>
        <location evidence="1">Periplasm</location>
    </subcellularLocation>
</comment>
<dbReference type="EMBL" id="QAOQ01000007">
    <property type="protein sequence ID" value="PTQ93973.1"/>
    <property type="molecule type" value="Genomic_DNA"/>
</dbReference>
<keyword evidence="3" id="KW-0574">Periplasm</keyword>
<dbReference type="InterPro" id="IPR031680">
    <property type="entry name" value="Hepar_II_III_N"/>
</dbReference>
<sequence>MKIFFSTMFTCLLFTGSLLTAHAQEQPVTKESFACINLKHRGLEKVRQQFDAGRYDAAATALLSYYRNRTGMLRPNFDLDELKRSTGKKLSPDIREAADNALLHKFKPHKAYPYYDFGKDINWQLRPVPDQLFNTFLHRTAFWEPLGKAYWATGDERYAREWITEVRDWIKKNQPGAYPDDKDYAWKAFVVSFRLNYWSSYFNMFLKSPNFTPAFLMEFLDVYAQQADYVLANYTPDGNHRLFEAEHMMYAGYSFPEMQHCSTWSASGIKVLNEEIGKQILPDGVDFELSTSYHITVLTTFLEGLKIAQQAGAENDFPESYRNLVKQMIDAVGKYSFPDYTFPLYGNSFLTDKAQMIKSYRDWSTVFPLDQTIRWFATDGASGSAPDYHSSALHNAGFYTFRSSNPLDMKSTVMQIKAGPPAGFHSHPDNGNFVLWVKGRNFTPDAGSFVYANVGNIVNPKRDWYRSTKAHQTLTLDDQNIENKAEEKKWTPSGDIEVLTYTNPSYEHLSHQRSFLFVDHAYLIIVDKAYGSATGKLGIHFNLQEDSKPVVDQAHNRINTTYADGNNLLIQNLNADQIGLKATDSFVSYQYQKEKPRPAFVFEKPKANANAQTFITILYPYTGKTAPNISLKENAGNDYEKGVINITITVNGRKRDIQTTLLQ</sequence>
<dbReference type="NCBIfam" id="NF045573">
    <property type="entry name" value="Hepsulflyase_CFB"/>
    <property type="match status" value="1"/>
</dbReference>
<dbReference type="Gene3D" id="1.50.10.100">
    <property type="entry name" value="Chondroitin AC/alginate lyase"/>
    <property type="match status" value="1"/>
</dbReference>
<keyword evidence="2 5" id="KW-0732">Signal</keyword>
<accession>A0A2T5J610</accession>
<dbReference type="Pfam" id="PF07940">
    <property type="entry name" value="Hepar_II_III_C"/>
    <property type="match status" value="1"/>
</dbReference>
<dbReference type="Pfam" id="PF16889">
    <property type="entry name" value="Hepar_II_III_N"/>
    <property type="match status" value="1"/>
</dbReference>
<reference evidence="8 9" key="1">
    <citation type="submission" date="2018-04" db="EMBL/GenBank/DDBJ databases">
        <title>Genomic Encyclopedia of Archaeal and Bacterial Type Strains, Phase II (KMG-II): from individual species to whole genera.</title>
        <authorList>
            <person name="Goeker M."/>
        </authorList>
    </citation>
    <scope>NUCLEOTIDE SEQUENCE [LARGE SCALE GENOMIC DNA]</scope>
    <source>
        <strain evidence="8 9">DSM 26809</strain>
    </source>
</reference>
<dbReference type="RefSeq" id="WP_245917091.1">
    <property type="nucleotide sequence ID" value="NZ_CP160205.1"/>
</dbReference>
<dbReference type="InterPro" id="IPR008929">
    <property type="entry name" value="Chondroitin_lyas"/>
</dbReference>
<gene>
    <name evidence="8" type="ORF">C8P68_10730</name>
</gene>
<keyword evidence="9" id="KW-1185">Reference proteome</keyword>
<evidence type="ECO:0000313" key="8">
    <source>
        <dbReference type="EMBL" id="PTQ93973.1"/>
    </source>
</evidence>
<evidence type="ECO:0000313" key="9">
    <source>
        <dbReference type="Proteomes" id="UP000244168"/>
    </source>
</evidence>
<dbReference type="InterPro" id="IPR012480">
    <property type="entry name" value="Hepar_II_III_C"/>
</dbReference>